<evidence type="ECO:0000313" key="4">
    <source>
        <dbReference type="EMBL" id="SMP37425.1"/>
    </source>
</evidence>
<evidence type="ECO:0000259" key="2">
    <source>
        <dbReference type="Pfam" id="PF03428"/>
    </source>
</evidence>
<name>A0ABY1PMT1_9HYPH</name>
<dbReference type="Pfam" id="PF11800">
    <property type="entry name" value="RP-C_C"/>
    <property type="match status" value="1"/>
</dbReference>
<evidence type="ECO:0000256" key="1">
    <source>
        <dbReference type="SAM" id="MobiDB-lite"/>
    </source>
</evidence>
<dbReference type="RefSeq" id="WP_283404719.1">
    <property type="nucleotide sequence ID" value="NZ_BAAAEA010000010.1"/>
</dbReference>
<gene>
    <name evidence="4" type="ORF">SAMN06265374_0096</name>
</gene>
<proteinExistence type="predicted"/>
<protein>
    <submittedName>
        <fullName evidence="4">Replication initiation protein RepC</fullName>
    </submittedName>
</protein>
<feature type="domain" description="Plasmid replication protein C C-terminal" evidence="3">
    <location>
        <begin position="344"/>
        <end position="442"/>
    </location>
</feature>
<dbReference type="Pfam" id="PF03428">
    <property type="entry name" value="RP-C"/>
    <property type="match status" value="1"/>
</dbReference>
<feature type="region of interest" description="Disordered" evidence="1">
    <location>
        <begin position="268"/>
        <end position="320"/>
    </location>
</feature>
<dbReference type="InterPro" id="IPR047611">
    <property type="entry name" value="RepABC_RepC"/>
</dbReference>
<dbReference type="InterPro" id="IPR021760">
    <property type="entry name" value="RepC_C"/>
</dbReference>
<feature type="compositionally biased region" description="Basic and acidic residues" evidence="1">
    <location>
        <begin position="302"/>
        <end position="311"/>
    </location>
</feature>
<comment type="caution">
    <text evidence="4">The sequence shown here is derived from an EMBL/GenBank/DDBJ whole genome shotgun (WGS) entry which is preliminary data.</text>
</comment>
<dbReference type="EMBL" id="FXTT01000013">
    <property type="protein sequence ID" value="SMP37425.1"/>
    <property type="molecule type" value="Genomic_DNA"/>
</dbReference>
<reference evidence="4 5" key="1">
    <citation type="submission" date="2017-05" db="EMBL/GenBank/DDBJ databases">
        <authorList>
            <person name="Varghese N."/>
            <person name="Submissions S."/>
        </authorList>
    </citation>
    <scope>NUCLEOTIDE SEQUENCE [LARGE SCALE GENOMIC DNA]</scope>
    <source>
        <strain evidence="4 5">DSM 15949</strain>
    </source>
</reference>
<dbReference type="Proteomes" id="UP001157914">
    <property type="component" value="Unassembled WGS sequence"/>
</dbReference>
<feature type="domain" description="Plasmid replication protein C N-terminal" evidence="2">
    <location>
        <begin position="36"/>
        <end position="194"/>
    </location>
</feature>
<evidence type="ECO:0000259" key="3">
    <source>
        <dbReference type="Pfam" id="PF11800"/>
    </source>
</evidence>
<accession>A0ABY1PMT1</accession>
<sequence length="446" mass="48551">MTERIATTPFGGGRFSAALFQAQETIRKKRKEIAGGGNITGKADKWQLLRALTEAKAGYGLSDRTIAVLEALMSFHPEKELDGTQDIIVFPSNAELSIRSRGMSAPTLRRHIAALVSSGLLQRRDSANGKRFSRKAADGTIEEAFGFNLAPAVLMAPEIFERAEAARAHAAAVKKVRGEITLHLRDVSKTIEAAHEDGIAAKDPDMWWGFSQRLKDLSGTVQRHAALEALGMRRDALVRLRAEVESAFLKGMDAADLDARDAAYETAEANHHQSTFKKISGNDARNERHIQNSNKENPFEYISEKDEERAGEQSQSDTWEMGVASWQQGPAGKQKSPSAEAVSLGELRQACPDFCDYALNGLNDWRDAREAAELARPMLGISKSAWSEALDVMGPAGAVVTIAYLIQRAGEIKSAGGYMRALAEKARSGKLKVKPMLASLMNASDA</sequence>
<organism evidence="4 5">
    <name type="scientific">Roseibium denhamense</name>
    <dbReference type="NCBI Taxonomy" id="76305"/>
    <lineage>
        <taxon>Bacteria</taxon>
        <taxon>Pseudomonadati</taxon>
        <taxon>Pseudomonadota</taxon>
        <taxon>Alphaproteobacteria</taxon>
        <taxon>Hyphomicrobiales</taxon>
        <taxon>Stappiaceae</taxon>
        <taxon>Roseibium</taxon>
    </lineage>
</organism>
<evidence type="ECO:0000313" key="5">
    <source>
        <dbReference type="Proteomes" id="UP001157914"/>
    </source>
</evidence>
<dbReference type="NCBIfam" id="NF040974">
    <property type="entry name" value="RepABC_RepC"/>
    <property type="match status" value="1"/>
</dbReference>
<keyword evidence="5" id="KW-1185">Reference proteome</keyword>
<dbReference type="InterPro" id="IPR005090">
    <property type="entry name" value="RepC_N"/>
</dbReference>